<evidence type="ECO:0000256" key="1">
    <source>
        <dbReference type="ARBA" id="ARBA00023157"/>
    </source>
</evidence>
<name>A0A668U6Z7_OREAU</name>
<keyword evidence="1" id="KW-1015">Disulfide bond</keyword>
<dbReference type="CDD" id="cd00098">
    <property type="entry name" value="IgC1"/>
    <property type="match status" value="1"/>
</dbReference>
<evidence type="ECO:0000313" key="6">
    <source>
        <dbReference type="Proteomes" id="UP000472276"/>
    </source>
</evidence>
<feature type="domain" description="Ig-like" evidence="4">
    <location>
        <begin position="9"/>
        <end position="88"/>
    </location>
</feature>
<reference evidence="5" key="2">
    <citation type="submission" date="2025-09" db="UniProtKB">
        <authorList>
            <consortium name="Ensembl"/>
        </authorList>
    </citation>
    <scope>IDENTIFICATION</scope>
</reference>
<feature type="domain" description="Ig-like" evidence="4">
    <location>
        <begin position="309"/>
        <end position="401"/>
    </location>
</feature>
<keyword evidence="3" id="KW-0812">Transmembrane</keyword>
<reference evidence="5" key="1">
    <citation type="submission" date="2025-08" db="UniProtKB">
        <authorList>
            <consortium name="Ensembl"/>
        </authorList>
    </citation>
    <scope>IDENTIFICATION</scope>
</reference>
<keyword evidence="3" id="KW-0472">Membrane</keyword>
<dbReference type="InterPro" id="IPR003006">
    <property type="entry name" value="Ig/MHC_CS"/>
</dbReference>
<feature type="domain" description="Ig-like" evidence="4">
    <location>
        <begin position="207"/>
        <end position="305"/>
    </location>
</feature>
<dbReference type="Proteomes" id="UP000472276">
    <property type="component" value="Unassembled WGS sequence"/>
</dbReference>
<dbReference type="InterPro" id="IPR050380">
    <property type="entry name" value="Immune_Resp_Modulators"/>
</dbReference>
<evidence type="ECO:0000259" key="4">
    <source>
        <dbReference type="PROSITE" id="PS50835"/>
    </source>
</evidence>
<proteinExistence type="predicted"/>
<dbReference type="AlphaFoldDB" id="A0A668U6Z7"/>
<keyword evidence="3" id="KW-1133">Transmembrane helix</keyword>
<protein>
    <recommendedName>
        <fullName evidence="4">Ig-like domain-containing protein</fullName>
    </recommendedName>
</protein>
<accession>A0A668U6Z7</accession>
<dbReference type="InterPro" id="IPR007110">
    <property type="entry name" value="Ig-like_dom"/>
</dbReference>
<keyword evidence="6" id="KW-1185">Reference proteome</keyword>
<dbReference type="InterPro" id="IPR036179">
    <property type="entry name" value="Ig-like_dom_sf"/>
</dbReference>
<evidence type="ECO:0000256" key="3">
    <source>
        <dbReference type="SAM" id="Phobius"/>
    </source>
</evidence>
<dbReference type="Ensembl" id="ENSOABT00000036631.2">
    <property type="protein sequence ID" value="ENSOABP00000035644.2"/>
    <property type="gene ID" value="ENSOABG00000038195.1"/>
</dbReference>
<dbReference type="PROSITE" id="PS00290">
    <property type="entry name" value="IG_MHC"/>
    <property type="match status" value="1"/>
</dbReference>
<dbReference type="Gene3D" id="2.60.40.10">
    <property type="entry name" value="Immunoglobulins"/>
    <property type="match status" value="4"/>
</dbReference>
<dbReference type="FunFam" id="2.60.40.10:FF:000283">
    <property type="entry name" value="Immunoglobulin kappa constant"/>
    <property type="match status" value="1"/>
</dbReference>
<dbReference type="PROSITE" id="PS50835">
    <property type="entry name" value="IG_LIKE"/>
    <property type="match status" value="4"/>
</dbReference>
<sequence>MELLLVPSKGSESKTLSCSGWSFNPHIKWLSESQERSPNSTNISMSEDGRVRVTSHLVIDHSEWKKGNNFTCEVSDRSLNTRITKTISFCSETPSSSKLVGVYVQGPPPQLTENKGHVTITCLLVGPNLNDFSITWRVGGSKIPEDYDVLTNPPMSHNNGTETQQSFLNVSAKDWNAHKQFSCEGKHPCSNQGNKDHISKSTVLRRPTVKIIQPTASELSKSDILTLVCLVSEFFPANIIVYWEEDGQTLPSMHYVNSPPWKYSGSSSYSVSSRLNISKTEDKRSTYSCVVKHESSEEPVEATITDVFASVIYSQPSAYLLEGSNELVCLVFGFSPVSINITWLNEKKELLNYNTSEPHRGPDGKFSVQSHLDLSQDKFLRGVVFTCRVIHANTTLSLNISKPGTMDYCNLFDNIVHADVNQDTAEESWNVVFTLIGFFITATIYGIIVTLIKTKS</sequence>
<dbReference type="InterPro" id="IPR003597">
    <property type="entry name" value="Ig_C1-set"/>
</dbReference>
<organism evidence="5 6">
    <name type="scientific">Oreochromis aureus</name>
    <name type="common">Israeli tilapia</name>
    <name type="synonym">Chromis aureus</name>
    <dbReference type="NCBI Taxonomy" id="47969"/>
    <lineage>
        <taxon>Eukaryota</taxon>
        <taxon>Metazoa</taxon>
        <taxon>Chordata</taxon>
        <taxon>Craniata</taxon>
        <taxon>Vertebrata</taxon>
        <taxon>Euteleostomi</taxon>
        <taxon>Actinopterygii</taxon>
        <taxon>Neopterygii</taxon>
        <taxon>Teleostei</taxon>
        <taxon>Neoteleostei</taxon>
        <taxon>Acanthomorphata</taxon>
        <taxon>Ovalentaria</taxon>
        <taxon>Cichlomorphae</taxon>
        <taxon>Cichliformes</taxon>
        <taxon>Cichlidae</taxon>
        <taxon>African cichlids</taxon>
        <taxon>Pseudocrenilabrinae</taxon>
        <taxon>Oreochromini</taxon>
        <taxon>Oreochromis</taxon>
    </lineage>
</organism>
<dbReference type="Pfam" id="PF07654">
    <property type="entry name" value="C1-set"/>
    <property type="match status" value="4"/>
</dbReference>
<dbReference type="SMART" id="SM00407">
    <property type="entry name" value="IGc1"/>
    <property type="match status" value="4"/>
</dbReference>
<feature type="transmembrane region" description="Helical" evidence="3">
    <location>
        <begin position="429"/>
        <end position="452"/>
    </location>
</feature>
<dbReference type="InterPro" id="IPR013783">
    <property type="entry name" value="Ig-like_fold"/>
</dbReference>
<dbReference type="PANTHER" id="PTHR23411">
    <property type="entry name" value="TAPASIN"/>
    <property type="match status" value="1"/>
</dbReference>
<keyword evidence="2" id="KW-0393">Immunoglobulin domain</keyword>
<dbReference type="SUPFAM" id="SSF48726">
    <property type="entry name" value="Immunoglobulin"/>
    <property type="match status" value="4"/>
</dbReference>
<evidence type="ECO:0000313" key="5">
    <source>
        <dbReference type="Ensembl" id="ENSOABP00000035644.2"/>
    </source>
</evidence>
<feature type="domain" description="Ig-like" evidence="4">
    <location>
        <begin position="94"/>
        <end position="199"/>
    </location>
</feature>
<evidence type="ECO:0000256" key="2">
    <source>
        <dbReference type="ARBA" id="ARBA00023319"/>
    </source>
</evidence>